<dbReference type="EMBL" id="CP163432">
    <property type="protein sequence ID" value="XDQ14255.1"/>
    <property type="molecule type" value="Genomic_DNA"/>
</dbReference>
<dbReference type="AlphaFoldDB" id="A0AB39N8Y8"/>
<name>A0AB39N8Y8_9ACTN</name>
<gene>
    <name evidence="1" type="ORF">AB5J55_33755</name>
</gene>
<evidence type="ECO:0000313" key="1">
    <source>
        <dbReference type="EMBL" id="XDQ14255.1"/>
    </source>
</evidence>
<dbReference type="RefSeq" id="WP_369274234.1">
    <property type="nucleotide sequence ID" value="NZ_CP163432.1"/>
</dbReference>
<accession>A0AB39N8Y8</accession>
<protein>
    <submittedName>
        <fullName evidence="1">Uncharacterized protein</fullName>
    </submittedName>
</protein>
<sequence>MPRTEFDPPIPLTACWLHWIAISTGDQAGVMEVMGLTRPSPISFAAAAEFIDTDAHGGRTPEGLSRVYVSPELDGWTLVIGR</sequence>
<organism evidence="1">
    <name type="scientific">Streptomyces sp. R11</name>
    <dbReference type="NCBI Taxonomy" id="3238625"/>
    <lineage>
        <taxon>Bacteria</taxon>
        <taxon>Bacillati</taxon>
        <taxon>Actinomycetota</taxon>
        <taxon>Actinomycetes</taxon>
        <taxon>Kitasatosporales</taxon>
        <taxon>Streptomycetaceae</taxon>
        <taxon>Streptomyces</taxon>
    </lineage>
</organism>
<proteinExistence type="predicted"/>
<reference evidence="1" key="1">
    <citation type="submission" date="2024-07" db="EMBL/GenBank/DDBJ databases">
        <authorList>
            <person name="Yu S.T."/>
        </authorList>
    </citation>
    <scope>NUCLEOTIDE SEQUENCE</scope>
    <source>
        <strain evidence="1">R11</strain>
    </source>
</reference>